<evidence type="ECO:0000313" key="1">
    <source>
        <dbReference type="EMBL" id="KAF9487865.1"/>
    </source>
</evidence>
<organism evidence="1 2">
    <name type="scientific">Pleurotus eryngii</name>
    <name type="common">Boletus of the steppes</name>
    <dbReference type="NCBI Taxonomy" id="5323"/>
    <lineage>
        <taxon>Eukaryota</taxon>
        <taxon>Fungi</taxon>
        <taxon>Dikarya</taxon>
        <taxon>Basidiomycota</taxon>
        <taxon>Agaricomycotina</taxon>
        <taxon>Agaricomycetes</taxon>
        <taxon>Agaricomycetidae</taxon>
        <taxon>Agaricales</taxon>
        <taxon>Pleurotineae</taxon>
        <taxon>Pleurotaceae</taxon>
        <taxon>Pleurotus</taxon>
    </lineage>
</organism>
<gene>
    <name evidence="1" type="ORF">BDN71DRAFT_1457965</name>
</gene>
<accession>A0A9P5ZIJ0</accession>
<dbReference type="Proteomes" id="UP000807025">
    <property type="component" value="Unassembled WGS sequence"/>
</dbReference>
<name>A0A9P5ZIJ0_PLEER</name>
<reference evidence="1" key="1">
    <citation type="submission" date="2020-11" db="EMBL/GenBank/DDBJ databases">
        <authorList>
            <consortium name="DOE Joint Genome Institute"/>
            <person name="Ahrendt S."/>
            <person name="Riley R."/>
            <person name="Andreopoulos W."/>
            <person name="Labutti K."/>
            <person name="Pangilinan J."/>
            <person name="Ruiz-Duenas F.J."/>
            <person name="Barrasa J.M."/>
            <person name="Sanchez-Garcia M."/>
            <person name="Camarero S."/>
            <person name="Miyauchi S."/>
            <person name="Serrano A."/>
            <person name="Linde D."/>
            <person name="Babiker R."/>
            <person name="Drula E."/>
            <person name="Ayuso-Fernandez I."/>
            <person name="Pacheco R."/>
            <person name="Padilla G."/>
            <person name="Ferreira P."/>
            <person name="Barriuso J."/>
            <person name="Kellner H."/>
            <person name="Castanera R."/>
            <person name="Alfaro M."/>
            <person name="Ramirez L."/>
            <person name="Pisabarro A.G."/>
            <person name="Kuo A."/>
            <person name="Tritt A."/>
            <person name="Lipzen A."/>
            <person name="He G."/>
            <person name="Yan M."/>
            <person name="Ng V."/>
            <person name="Cullen D."/>
            <person name="Martin F."/>
            <person name="Rosso M.-N."/>
            <person name="Henrissat B."/>
            <person name="Hibbett D."/>
            <person name="Martinez A.T."/>
            <person name="Grigoriev I.V."/>
        </authorList>
    </citation>
    <scope>NUCLEOTIDE SEQUENCE</scope>
    <source>
        <strain evidence="1">ATCC 90797</strain>
    </source>
</reference>
<protein>
    <submittedName>
        <fullName evidence="1">Uncharacterized protein</fullName>
    </submittedName>
</protein>
<comment type="caution">
    <text evidence="1">The sequence shown here is derived from an EMBL/GenBank/DDBJ whole genome shotgun (WGS) entry which is preliminary data.</text>
</comment>
<sequence>MQSRSTVENGLARGKPKERDAAVATLAEHRFKFCSLSTSAYSALLRPLSTQALHPRYVGRAGQ</sequence>
<dbReference type="EMBL" id="MU154744">
    <property type="protein sequence ID" value="KAF9487865.1"/>
    <property type="molecule type" value="Genomic_DNA"/>
</dbReference>
<keyword evidence="2" id="KW-1185">Reference proteome</keyword>
<evidence type="ECO:0000313" key="2">
    <source>
        <dbReference type="Proteomes" id="UP000807025"/>
    </source>
</evidence>
<dbReference type="AlphaFoldDB" id="A0A9P5ZIJ0"/>
<proteinExistence type="predicted"/>